<evidence type="ECO:0000313" key="3">
    <source>
        <dbReference type="Proteomes" id="UP000011058"/>
    </source>
</evidence>
<reference evidence="2 3" key="1">
    <citation type="journal article" date="2012" name="J. Bacteriol.">
        <title>Genome Sequence of Fibrella aestuarina BUZ 2T, a Filamentous Marine Bacterium.</title>
        <authorList>
            <person name="Filippini M."/>
            <person name="Qi W."/>
            <person name="Blom J."/>
            <person name="Goesmann A."/>
            <person name="Smits T.H."/>
            <person name="Bagheri H.C."/>
        </authorList>
    </citation>
    <scope>NUCLEOTIDE SEQUENCE [LARGE SCALE GENOMIC DNA]</scope>
    <source>
        <strain evidence="3">BUZ 2T</strain>
    </source>
</reference>
<dbReference type="eggNOG" id="COG1401">
    <property type="taxonomic scope" value="Bacteria"/>
</dbReference>
<dbReference type="Gene3D" id="3.40.50.300">
    <property type="entry name" value="P-loop containing nucleotide triphosphate hydrolases"/>
    <property type="match status" value="1"/>
</dbReference>
<proteinExistence type="predicted"/>
<dbReference type="HOGENOM" id="CLU_497609_0_0_10"/>
<dbReference type="GO" id="GO:0016887">
    <property type="term" value="F:ATP hydrolysis activity"/>
    <property type="evidence" value="ECO:0007669"/>
    <property type="project" value="InterPro"/>
</dbReference>
<dbReference type="EMBL" id="HE796683">
    <property type="protein sequence ID" value="CCH00113.1"/>
    <property type="molecule type" value="Genomic_DNA"/>
</dbReference>
<dbReference type="PANTHER" id="PTHR37291:SF1">
    <property type="entry name" value="TYPE IV METHYL-DIRECTED RESTRICTION ENZYME ECOKMCRB SUBUNIT"/>
    <property type="match status" value="1"/>
</dbReference>
<dbReference type="Pfam" id="PF07728">
    <property type="entry name" value="AAA_5"/>
    <property type="match status" value="1"/>
</dbReference>
<organism evidence="2 3">
    <name type="scientific">Fibrella aestuarina BUZ 2</name>
    <dbReference type="NCBI Taxonomy" id="1166018"/>
    <lineage>
        <taxon>Bacteria</taxon>
        <taxon>Pseudomonadati</taxon>
        <taxon>Bacteroidota</taxon>
        <taxon>Cytophagia</taxon>
        <taxon>Cytophagales</taxon>
        <taxon>Spirosomataceae</taxon>
        <taxon>Fibrella</taxon>
    </lineage>
</organism>
<dbReference type="RefSeq" id="WP_015331212.1">
    <property type="nucleotide sequence ID" value="NC_020054.1"/>
</dbReference>
<protein>
    <submittedName>
        <fullName evidence="2">ATPase associated with various cellular activities AAA_5</fullName>
    </submittedName>
</protein>
<dbReference type="KEGG" id="fae:FAES_2104"/>
<dbReference type="InterPro" id="IPR003593">
    <property type="entry name" value="AAA+_ATPase"/>
</dbReference>
<sequence>MIAERPSQTLIDRIRDIGQPEAVRRFFALLKELIDIVNLPNGDPRLAFSVRKDRKSISADVNFFLALRLHKPRTGEAEYWLTIKRSDQDKLKKLTEIDVAPITEKADYVSVIVGQSSAHLLHHQTLRRCWEDCLLELLETPKRGPHVARHNTDIYEAAENEGFLSDLLRLADNPDLSYDAIRTATAPAEVAEAEAGYVANKPTFPKNLILYGPPGTGKTYLARQLAQPYPTDVVTFHPSYGYEEFVEGIRPEAVGNQVTYKVRKGIFYKACVSAVQLAGYATLADCLNDQPEQRQRRLANAPTQVLLIDEINRANIAKVLGDLIALLEDAKRLGAPDELWLTLPYSQERFGIPLNLHIIGTMNTADRSIALLDIALRRRFNFREMGPQYDGLGGTQPGTSANPGTLEAGVELGTLLRTMNERIEYLFDRDHLIGHAYLLGVQTHDDLCLTFRDKLIPLLQEYFYDDWRRIQLVLGDNRAWGKTPDQRLIWVKKQYSAPMERDLFGESPDDRPDVVTYELNPHLVAGEFDKIPTEAFTRIYTKRDAVN</sequence>
<dbReference type="GO" id="GO:0005524">
    <property type="term" value="F:ATP binding"/>
    <property type="evidence" value="ECO:0007669"/>
    <property type="project" value="InterPro"/>
</dbReference>
<accession>I0K7L0</accession>
<dbReference type="SUPFAM" id="SSF52540">
    <property type="entry name" value="P-loop containing nucleoside triphosphate hydrolases"/>
    <property type="match status" value="1"/>
</dbReference>
<feature type="domain" description="AAA+ ATPase" evidence="1">
    <location>
        <begin position="204"/>
        <end position="390"/>
    </location>
</feature>
<dbReference type="PANTHER" id="PTHR37291">
    <property type="entry name" value="5-METHYLCYTOSINE-SPECIFIC RESTRICTION ENZYME B"/>
    <property type="match status" value="1"/>
</dbReference>
<dbReference type="CDD" id="cd00009">
    <property type="entry name" value="AAA"/>
    <property type="match status" value="1"/>
</dbReference>
<evidence type="ECO:0000313" key="2">
    <source>
        <dbReference type="EMBL" id="CCH00113.1"/>
    </source>
</evidence>
<evidence type="ECO:0000259" key="1">
    <source>
        <dbReference type="SMART" id="SM00382"/>
    </source>
</evidence>
<dbReference type="OrthoDB" id="9781481at2"/>
<dbReference type="AlphaFoldDB" id="I0K7L0"/>
<keyword evidence="3" id="KW-1185">Reference proteome</keyword>
<dbReference type="InterPro" id="IPR052934">
    <property type="entry name" value="Methyl-DNA_Rec/Restrict_Enz"/>
</dbReference>
<name>I0K7L0_9BACT</name>
<dbReference type="Proteomes" id="UP000011058">
    <property type="component" value="Chromosome"/>
</dbReference>
<gene>
    <name evidence="2" type="ORF">FAES_2104</name>
</gene>
<dbReference type="PATRIC" id="fig|1166018.3.peg.3852"/>
<dbReference type="STRING" id="1166018.FAES_2104"/>
<dbReference type="SMART" id="SM00382">
    <property type="entry name" value="AAA"/>
    <property type="match status" value="1"/>
</dbReference>
<dbReference type="InterPro" id="IPR027417">
    <property type="entry name" value="P-loop_NTPase"/>
</dbReference>
<dbReference type="InterPro" id="IPR011704">
    <property type="entry name" value="ATPase_dyneun-rel_AAA"/>
</dbReference>